<gene>
    <name evidence="2" type="ORF">AVDCRST_MAG66-2471</name>
</gene>
<organism evidence="2">
    <name type="scientific">uncultured Pseudonocardia sp</name>
    <dbReference type="NCBI Taxonomy" id="211455"/>
    <lineage>
        <taxon>Bacteria</taxon>
        <taxon>Bacillati</taxon>
        <taxon>Actinomycetota</taxon>
        <taxon>Actinomycetes</taxon>
        <taxon>Pseudonocardiales</taxon>
        <taxon>Pseudonocardiaceae</taxon>
        <taxon>Pseudonocardia</taxon>
        <taxon>environmental samples</taxon>
    </lineage>
</organism>
<proteinExistence type="predicted"/>
<accession>A0A6J4PRQ5</accession>
<protein>
    <submittedName>
        <fullName evidence="2">Uncharacterized protein</fullName>
    </submittedName>
</protein>
<dbReference type="AlphaFoldDB" id="A0A6J4PRQ5"/>
<feature type="region of interest" description="Disordered" evidence="1">
    <location>
        <begin position="1"/>
        <end position="54"/>
    </location>
</feature>
<evidence type="ECO:0000313" key="2">
    <source>
        <dbReference type="EMBL" id="CAA9417701.1"/>
    </source>
</evidence>
<dbReference type="EMBL" id="CADCUS010000357">
    <property type="protein sequence ID" value="CAA9417701.1"/>
    <property type="molecule type" value="Genomic_DNA"/>
</dbReference>
<evidence type="ECO:0000256" key="1">
    <source>
        <dbReference type="SAM" id="MobiDB-lite"/>
    </source>
</evidence>
<name>A0A6J4PRQ5_9PSEU</name>
<reference evidence="2" key="1">
    <citation type="submission" date="2020-02" db="EMBL/GenBank/DDBJ databases">
        <authorList>
            <person name="Meier V. D."/>
        </authorList>
    </citation>
    <scope>NUCLEOTIDE SEQUENCE</scope>
    <source>
        <strain evidence="2">AVDCRST_MAG66</strain>
    </source>
</reference>
<feature type="compositionally biased region" description="Gly residues" evidence="1">
    <location>
        <begin position="11"/>
        <end position="21"/>
    </location>
</feature>
<feature type="compositionally biased region" description="Basic and acidic residues" evidence="1">
    <location>
        <begin position="42"/>
        <end position="54"/>
    </location>
</feature>
<sequence length="54" mass="5633">MVTGRDRWCSGGSGRSGGGGVARRAGRAGGFRLRGEGTTGRPQREDDHSWSATV</sequence>